<feature type="region of interest" description="Disordered" evidence="3">
    <location>
        <begin position="1"/>
        <end position="34"/>
    </location>
</feature>
<feature type="domain" description="tRNA-splicing endonuclease subunit Sen54 N-terminal" evidence="4">
    <location>
        <begin position="82"/>
        <end position="161"/>
    </location>
</feature>
<feature type="region of interest" description="Disordered" evidence="3">
    <location>
        <begin position="362"/>
        <end position="415"/>
    </location>
</feature>
<name>A0AAD7E059_MYCRO</name>
<evidence type="ECO:0000256" key="1">
    <source>
        <dbReference type="ARBA" id="ARBA00005736"/>
    </source>
</evidence>
<dbReference type="Pfam" id="PF12928">
    <property type="entry name" value="tRNA_int_end_N2"/>
    <property type="match status" value="1"/>
</dbReference>
<evidence type="ECO:0000256" key="3">
    <source>
        <dbReference type="SAM" id="MobiDB-lite"/>
    </source>
</evidence>
<evidence type="ECO:0000259" key="4">
    <source>
        <dbReference type="Pfam" id="PF12928"/>
    </source>
</evidence>
<dbReference type="PANTHER" id="PTHR21027:SF1">
    <property type="entry name" value="TRNA-SPLICING ENDONUCLEASE SUBUNIT SEN54"/>
    <property type="match status" value="1"/>
</dbReference>
<feature type="compositionally biased region" description="Pro residues" evidence="3">
    <location>
        <begin position="395"/>
        <end position="410"/>
    </location>
</feature>
<comment type="caution">
    <text evidence="5">The sequence shown here is derived from an EMBL/GenBank/DDBJ whole genome shotgun (WGS) entry which is preliminary data.</text>
</comment>
<dbReference type="GO" id="GO:0004519">
    <property type="term" value="F:endonuclease activity"/>
    <property type="evidence" value="ECO:0007669"/>
    <property type="project" value="UniProtKB-KW"/>
</dbReference>
<dbReference type="EMBL" id="JARKIE010000013">
    <property type="protein sequence ID" value="KAJ7702972.1"/>
    <property type="molecule type" value="Genomic_DNA"/>
</dbReference>
<dbReference type="AlphaFoldDB" id="A0AAD7E059"/>
<keyword evidence="5" id="KW-0540">Nuclease</keyword>
<dbReference type="InterPro" id="IPR024337">
    <property type="entry name" value="tRNA_splic_suSen54"/>
</dbReference>
<proteinExistence type="inferred from homology"/>
<dbReference type="Proteomes" id="UP001221757">
    <property type="component" value="Unassembled WGS sequence"/>
</dbReference>
<dbReference type="GO" id="GO:0000379">
    <property type="term" value="P:tRNA-type intron splice site recognition and cleavage"/>
    <property type="evidence" value="ECO:0007669"/>
    <property type="project" value="TreeGrafter"/>
</dbReference>
<gene>
    <name evidence="5" type="ORF">B0H17DRAFT_1041030</name>
</gene>
<feature type="compositionally biased region" description="Acidic residues" evidence="3">
    <location>
        <begin position="21"/>
        <end position="34"/>
    </location>
</feature>
<protein>
    <submittedName>
        <fullName evidence="5">tRNA-splicing endonuclease subunit sen54 N-term-domain-containing protein</fullName>
    </submittedName>
</protein>
<keyword evidence="5" id="KW-0255">Endonuclease</keyword>
<dbReference type="GO" id="GO:0000214">
    <property type="term" value="C:tRNA-intron endonuclease complex"/>
    <property type="evidence" value="ECO:0007669"/>
    <property type="project" value="TreeGrafter"/>
</dbReference>
<dbReference type="InterPro" id="IPR024336">
    <property type="entry name" value="tRNA_splic_suSen54_N"/>
</dbReference>
<sequence length="472" mass="52590">MDESLEQPDAKPPTVSLDGISPEDGDQASDDEGDVVLDWTKLLPSAARPVIPRRGEKEFEPQPGGGSGLQVHVLDRSRNAMFDALRATRTISSKAVSYAIWHPDMARAHVTLARGTLFTSLGHSAPRLVVAADGSKKYHKRLELLPEEALYLVERGTVFCWKETTLDLASVEGMEEVLGPPMSVQQAFSEMIGTEDLTLERYQVYAYLKRLGYVVTRATAPNSLYPMPPPFDLSPFKRKPPSILNRICSIFPLWISKISRMLNGGFNWWKPFRMSRWLLRDKNYGSVFRALRFIPAGHDIPLLPIKREPPAKPSPYQIFFNVHKPTTPYRKSAPCLPDYQIVVINARTTPMPTLRELTDLFDISPEMPPPLPRQRRPLKANTPPASDTKPDTKPAPKPAVKPAPSAPPPSLGRRIVNWIRPPPPGPTMMVRPPHPFMAIKAGKKTVIVAVVDAGSTSFFRFGQGAFSEWAVT</sequence>
<keyword evidence="2" id="KW-0819">tRNA processing</keyword>
<accession>A0AAD7E059</accession>
<keyword evidence="6" id="KW-1185">Reference proteome</keyword>
<keyword evidence="5" id="KW-0378">Hydrolase</keyword>
<evidence type="ECO:0000256" key="2">
    <source>
        <dbReference type="ARBA" id="ARBA00022694"/>
    </source>
</evidence>
<organism evidence="5 6">
    <name type="scientific">Mycena rosella</name>
    <name type="common">Pink bonnet</name>
    <name type="synonym">Agaricus rosellus</name>
    <dbReference type="NCBI Taxonomy" id="1033263"/>
    <lineage>
        <taxon>Eukaryota</taxon>
        <taxon>Fungi</taxon>
        <taxon>Dikarya</taxon>
        <taxon>Basidiomycota</taxon>
        <taxon>Agaricomycotina</taxon>
        <taxon>Agaricomycetes</taxon>
        <taxon>Agaricomycetidae</taxon>
        <taxon>Agaricales</taxon>
        <taxon>Marasmiineae</taxon>
        <taxon>Mycenaceae</taxon>
        <taxon>Mycena</taxon>
    </lineage>
</organism>
<dbReference type="PANTHER" id="PTHR21027">
    <property type="entry name" value="TRNA-SPLICING ENDONUCLEASE SUBUNIT SEN54"/>
    <property type="match status" value="1"/>
</dbReference>
<evidence type="ECO:0000313" key="6">
    <source>
        <dbReference type="Proteomes" id="UP001221757"/>
    </source>
</evidence>
<comment type="similarity">
    <text evidence="1">Belongs to the SEN54 family.</text>
</comment>
<evidence type="ECO:0000313" key="5">
    <source>
        <dbReference type="EMBL" id="KAJ7702972.1"/>
    </source>
</evidence>
<reference evidence="5" key="1">
    <citation type="submission" date="2023-03" db="EMBL/GenBank/DDBJ databases">
        <title>Massive genome expansion in bonnet fungi (Mycena s.s.) driven by repeated elements and novel gene families across ecological guilds.</title>
        <authorList>
            <consortium name="Lawrence Berkeley National Laboratory"/>
            <person name="Harder C.B."/>
            <person name="Miyauchi S."/>
            <person name="Viragh M."/>
            <person name="Kuo A."/>
            <person name="Thoen E."/>
            <person name="Andreopoulos B."/>
            <person name="Lu D."/>
            <person name="Skrede I."/>
            <person name="Drula E."/>
            <person name="Henrissat B."/>
            <person name="Morin E."/>
            <person name="Kohler A."/>
            <person name="Barry K."/>
            <person name="LaButti K."/>
            <person name="Morin E."/>
            <person name="Salamov A."/>
            <person name="Lipzen A."/>
            <person name="Mereny Z."/>
            <person name="Hegedus B."/>
            <person name="Baldrian P."/>
            <person name="Stursova M."/>
            <person name="Weitz H."/>
            <person name="Taylor A."/>
            <person name="Grigoriev I.V."/>
            <person name="Nagy L.G."/>
            <person name="Martin F."/>
            <person name="Kauserud H."/>
        </authorList>
    </citation>
    <scope>NUCLEOTIDE SEQUENCE</scope>
    <source>
        <strain evidence="5">CBHHK067</strain>
    </source>
</reference>